<accession>A0A0F9KAB5</accession>
<dbReference type="EMBL" id="LAZR01008379">
    <property type="protein sequence ID" value="KKM79139.1"/>
    <property type="molecule type" value="Genomic_DNA"/>
</dbReference>
<comment type="caution">
    <text evidence="1">The sequence shown here is derived from an EMBL/GenBank/DDBJ whole genome shotgun (WGS) entry which is preliminary data.</text>
</comment>
<organism evidence="1">
    <name type="scientific">marine sediment metagenome</name>
    <dbReference type="NCBI Taxonomy" id="412755"/>
    <lineage>
        <taxon>unclassified sequences</taxon>
        <taxon>metagenomes</taxon>
        <taxon>ecological metagenomes</taxon>
    </lineage>
</organism>
<evidence type="ECO:0000313" key="1">
    <source>
        <dbReference type="EMBL" id="KKM79139.1"/>
    </source>
</evidence>
<dbReference type="AlphaFoldDB" id="A0A0F9KAB5"/>
<sequence>MSLPDVIEGIIRRLNAHRSRHFLAGADPLLLSDLGLPTSDLDINDQELNNIKTLNMSSGTELTISSGAITANRGHHSIDTESNADTDDLDTINGLDNNDLLLLFAADGAHTVRIRDGVGNIFLRHQNETKSYNFNSPTGSSGIFYVAGSYFAPSGEAVLTNGSPTVTLGSANVSYAMHVIAVAKGDGANTSGDLVLTVTGASMDDEGNFNGSDSEVLVADALLATFSTNKLGETPKKWVGQITITLTSSGGGTFNCSFNYGYAKYEDFQNQAHSITGLECVGRAGAADTGFNIKLYYHSSSGWTYSAAAFVPGGTVLANHNTDHSTGKNLANGEPINYKRVDLNTDVAGDNSEGSVVEITTGANRAIESMDVHIAVHTVPNFLYLAAATQHVLLMRHGSNWHQI</sequence>
<reference evidence="1" key="1">
    <citation type="journal article" date="2015" name="Nature">
        <title>Complex archaea that bridge the gap between prokaryotes and eukaryotes.</title>
        <authorList>
            <person name="Spang A."/>
            <person name="Saw J.H."/>
            <person name="Jorgensen S.L."/>
            <person name="Zaremba-Niedzwiedzka K."/>
            <person name="Martijn J."/>
            <person name="Lind A.E."/>
            <person name="van Eijk R."/>
            <person name="Schleper C."/>
            <person name="Guy L."/>
            <person name="Ettema T.J."/>
        </authorList>
    </citation>
    <scope>NUCLEOTIDE SEQUENCE</scope>
</reference>
<proteinExistence type="predicted"/>
<protein>
    <submittedName>
        <fullName evidence="1">Uncharacterized protein</fullName>
    </submittedName>
</protein>
<gene>
    <name evidence="1" type="ORF">LCGC14_1352850</name>
</gene>
<name>A0A0F9KAB5_9ZZZZ</name>